<evidence type="ECO:0000256" key="5">
    <source>
        <dbReference type="ARBA" id="ARBA00023242"/>
    </source>
</evidence>
<dbReference type="InterPro" id="IPR042940">
    <property type="entry name" value="HSPB9"/>
</dbReference>
<dbReference type="AlphaFoldDB" id="A0AA40LGP1"/>
<dbReference type="SUPFAM" id="SSF49764">
    <property type="entry name" value="HSP20-like chaperones"/>
    <property type="match status" value="1"/>
</dbReference>
<evidence type="ECO:0000256" key="2">
    <source>
        <dbReference type="ARBA" id="ARBA00004496"/>
    </source>
</evidence>
<evidence type="ECO:0000313" key="11">
    <source>
        <dbReference type="EMBL" id="KAK1331184.1"/>
    </source>
</evidence>
<evidence type="ECO:0000256" key="9">
    <source>
        <dbReference type="SAM" id="MobiDB-lite"/>
    </source>
</evidence>
<dbReference type="Proteomes" id="UP001177744">
    <property type="component" value="Unassembled WGS sequence"/>
</dbReference>
<evidence type="ECO:0000256" key="8">
    <source>
        <dbReference type="RuleBase" id="RU003616"/>
    </source>
</evidence>
<dbReference type="Pfam" id="PF00011">
    <property type="entry name" value="HSP20"/>
    <property type="match status" value="1"/>
</dbReference>
<keyword evidence="4" id="KW-0346">Stress response</keyword>
<comment type="similarity">
    <text evidence="7 8">Belongs to the small heat shock protein (HSP20) family.</text>
</comment>
<name>A0AA40LGP1_CNENI</name>
<keyword evidence="12" id="KW-1185">Reference proteome</keyword>
<organism evidence="11 12">
    <name type="scientific">Cnephaeus nilssonii</name>
    <name type="common">Northern bat</name>
    <name type="synonym">Eptesicus nilssonii</name>
    <dbReference type="NCBI Taxonomy" id="3371016"/>
    <lineage>
        <taxon>Eukaryota</taxon>
        <taxon>Metazoa</taxon>
        <taxon>Chordata</taxon>
        <taxon>Craniata</taxon>
        <taxon>Vertebrata</taxon>
        <taxon>Euteleostomi</taxon>
        <taxon>Mammalia</taxon>
        <taxon>Eutheria</taxon>
        <taxon>Laurasiatheria</taxon>
        <taxon>Chiroptera</taxon>
        <taxon>Yangochiroptera</taxon>
        <taxon>Vespertilionidae</taxon>
        <taxon>Cnephaeus</taxon>
    </lineage>
</organism>
<feature type="compositionally biased region" description="Polar residues" evidence="9">
    <location>
        <begin position="13"/>
        <end position="28"/>
    </location>
</feature>
<dbReference type="FunFam" id="2.60.40.790:FF:000063">
    <property type="entry name" value="Heat shock protein beta-9"/>
    <property type="match status" value="1"/>
</dbReference>
<dbReference type="InterPro" id="IPR002068">
    <property type="entry name" value="A-crystallin/Hsp20_dom"/>
</dbReference>
<accession>A0AA40LGP1</accession>
<keyword evidence="3" id="KW-0963">Cytoplasm</keyword>
<gene>
    <name evidence="11" type="ORF">QTO34_009133</name>
</gene>
<dbReference type="PANTHER" id="PTHR47896">
    <property type="entry name" value="HEAT SHOCK PROTEIN BETA-9"/>
    <property type="match status" value="1"/>
</dbReference>
<reference evidence="11" key="1">
    <citation type="submission" date="2023-06" db="EMBL/GenBank/DDBJ databases">
        <title>Reference genome for the Northern bat (Eptesicus nilssonii), a most northern bat species.</title>
        <authorList>
            <person name="Laine V.N."/>
            <person name="Pulliainen A.T."/>
            <person name="Lilley T.M."/>
        </authorList>
    </citation>
    <scope>NUCLEOTIDE SEQUENCE</scope>
    <source>
        <strain evidence="11">BLF_Eptnil</strain>
        <tissue evidence="11">Kidney</tissue>
    </source>
</reference>
<feature type="region of interest" description="Disordered" evidence="9">
    <location>
        <begin position="1"/>
        <end position="28"/>
    </location>
</feature>
<feature type="region of interest" description="Disordered" evidence="9">
    <location>
        <begin position="139"/>
        <end position="159"/>
    </location>
</feature>
<dbReference type="InterPro" id="IPR008978">
    <property type="entry name" value="HSP20-like_chaperone"/>
</dbReference>
<dbReference type="Gene3D" id="2.60.40.790">
    <property type="match status" value="1"/>
</dbReference>
<dbReference type="PANTHER" id="PTHR47896:SF1">
    <property type="entry name" value="HEAT SHOCK PROTEIN BETA-9"/>
    <property type="match status" value="1"/>
</dbReference>
<evidence type="ECO:0000256" key="1">
    <source>
        <dbReference type="ARBA" id="ARBA00004123"/>
    </source>
</evidence>
<dbReference type="GO" id="GO:0005737">
    <property type="term" value="C:cytoplasm"/>
    <property type="evidence" value="ECO:0007669"/>
    <property type="project" value="UniProtKB-SubCell"/>
</dbReference>
<evidence type="ECO:0000256" key="7">
    <source>
        <dbReference type="PROSITE-ProRule" id="PRU00285"/>
    </source>
</evidence>
<dbReference type="EMBL" id="JAULJE010000020">
    <property type="protein sequence ID" value="KAK1331184.1"/>
    <property type="molecule type" value="Genomic_DNA"/>
</dbReference>
<evidence type="ECO:0000256" key="6">
    <source>
        <dbReference type="ARBA" id="ARBA00073536"/>
    </source>
</evidence>
<comment type="caution">
    <text evidence="11">The sequence shown here is derived from an EMBL/GenBank/DDBJ whole genome shotgun (WGS) entry which is preliminary data.</text>
</comment>
<keyword evidence="5" id="KW-0539">Nucleus</keyword>
<dbReference type="GO" id="GO:0005634">
    <property type="term" value="C:nucleus"/>
    <property type="evidence" value="ECO:0007669"/>
    <property type="project" value="UniProtKB-SubCell"/>
</dbReference>
<sequence length="159" mass="16988">MQRGGSGLPKGSQVASRSPSTALTEQNQAATLPVQRLRDDVSAVRSNVHVENSFQMKMDAQGFGPEELLVQVDGQCLTVTGQRQKESYGPDGSGYRMAQKLHRQMLLPPNLDPAAMTCCLTPSGQLWIRGQCGALPSAEVQTGHSSKLRSHGSKGSNLA</sequence>
<evidence type="ECO:0000256" key="3">
    <source>
        <dbReference type="ARBA" id="ARBA00022490"/>
    </source>
</evidence>
<proteinExistence type="inferred from homology"/>
<feature type="domain" description="SHSP" evidence="10">
    <location>
        <begin position="35"/>
        <end position="149"/>
    </location>
</feature>
<evidence type="ECO:0000256" key="4">
    <source>
        <dbReference type="ARBA" id="ARBA00023016"/>
    </source>
</evidence>
<dbReference type="PROSITE" id="PS01031">
    <property type="entry name" value="SHSP"/>
    <property type="match status" value="1"/>
</dbReference>
<comment type="subcellular location">
    <subcellularLocation>
        <location evidence="2">Cytoplasm</location>
    </subcellularLocation>
    <subcellularLocation>
        <location evidence="1">Nucleus</location>
    </subcellularLocation>
</comment>
<dbReference type="CDD" id="cd06481">
    <property type="entry name" value="ACD_HspB9_like"/>
    <property type="match status" value="1"/>
</dbReference>
<evidence type="ECO:0000259" key="10">
    <source>
        <dbReference type="PROSITE" id="PS01031"/>
    </source>
</evidence>
<evidence type="ECO:0000313" key="12">
    <source>
        <dbReference type="Proteomes" id="UP001177744"/>
    </source>
</evidence>
<protein>
    <recommendedName>
        <fullName evidence="6">Heat shock protein beta-9</fullName>
    </recommendedName>
</protein>